<organism evidence="2 3">
    <name type="scientific">Araneus ventricosus</name>
    <name type="common">Orbweaver spider</name>
    <name type="synonym">Epeira ventricosa</name>
    <dbReference type="NCBI Taxonomy" id="182803"/>
    <lineage>
        <taxon>Eukaryota</taxon>
        <taxon>Metazoa</taxon>
        <taxon>Ecdysozoa</taxon>
        <taxon>Arthropoda</taxon>
        <taxon>Chelicerata</taxon>
        <taxon>Arachnida</taxon>
        <taxon>Araneae</taxon>
        <taxon>Araneomorphae</taxon>
        <taxon>Entelegynae</taxon>
        <taxon>Araneoidea</taxon>
        <taxon>Araneidae</taxon>
        <taxon>Araneus</taxon>
    </lineage>
</organism>
<accession>A0A4Y2P3U2</accession>
<evidence type="ECO:0000313" key="3">
    <source>
        <dbReference type="Proteomes" id="UP000499080"/>
    </source>
</evidence>
<keyword evidence="3" id="KW-1185">Reference proteome</keyword>
<dbReference type="Proteomes" id="UP000499080">
    <property type="component" value="Unassembled WGS sequence"/>
</dbReference>
<dbReference type="OrthoDB" id="6435703at2759"/>
<name>A0A4Y2P3U2_ARAVE</name>
<evidence type="ECO:0000313" key="2">
    <source>
        <dbReference type="EMBL" id="GBN44676.1"/>
    </source>
</evidence>
<sequence>MTDGLAIGVKDGPLSFGEMGSAFRVVTPKRPREATRSSRGWSSSFELLPVDDKDDTQAELAPNYRATSEGCSPQSFSASRPTTATADRC</sequence>
<dbReference type="AlphaFoldDB" id="A0A4Y2P3U2"/>
<reference evidence="2 3" key="1">
    <citation type="journal article" date="2019" name="Sci. Rep.">
        <title>Orb-weaving spider Araneus ventricosus genome elucidates the spidroin gene catalogue.</title>
        <authorList>
            <person name="Kono N."/>
            <person name="Nakamura H."/>
            <person name="Ohtoshi R."/>
            <person name="Moran D.A.P."/>
            <person name="Shinohara A."/>
            <person name="Yoshida Y."/>
            <person name="Fujiwara M."/>
            <person name="Mori M."/>
            <person name="Tomita M."/>
            <person name="Arakawa K."/>
        </authorList>
    </citation>
    <scope>NUCLEOTIDE SEQUENCE [LARGE SCALE GENOMIC DNA]</scope>
</reference>
<gene>
    <name evidence="2" type="ORF">AVEN_208198_1</name>
</gene>
<dbReference type="EMBL" id="BGPR01010178">
    <property type="protein sequence ID" value="GBN44676.1"/>
    <property type="molecule type" value="Genomic_DNA"/>
</dbReference>
<comment type="caution">
    <text evidence="2">The sequence shown here is derived from an EMBL/GenBank/DDBJ whole genome shotgun (WGS) entry which is preliminary data.</text>
</comment>
<feature type="compositionally biased region" description="Polar residues" evidence="1">
    <location>
        <begin position="65"/>
        <end position="89"/>
    </location>
</feature>
<protein>
    <submittedName>
        <fullName evidence="2">Uncharacterized protein</fullName>
    </submittedName>
</protein>
<feature type="region of interest" description="Disordered" evidence="1">
    <location>
        <begin position="30"/>
        <end position="89"/>
    </location>
</feature>
<evidence type="ECO:0000256" key="1">
    <source>
        <dbReference type="SAM" id="MobiDB-lite"/>
    </source>
</evidence>
<proteinExistence type="predicted"/>